<feature type="signal peptide" evidence="2">
    <location>
        <begin position="1"/>
        <end position="30"/>
    </location>
</feature>
<organism evidence="3 4">
    <name type="scientific">Seminavis robusta</name>
    <dbReference type="NCBI Taxonomy" id="568900"/>
    <lineage>
        <taxon>Eukaryota</taxon>
        <taxon>Sar</taxon>
        <taxon>Stramenopiles</taxon>
        <taxon>Ochrophyta</taxon>
        <taxon>Bacillariophyta</taxon>
        <taxon>Bacillariophyceae</taxon>
        <taxon>Bacillariophycidae</taxon>
        <taxon>Naviculales</taxon>
        <taxon>Naviculaceae</taxon>
        <taxon>Seminavis</taxon>
    </lineage>
</organism>
<gene>
    <name evidence="3" type="ORF">SEMRO_32_G021100.1</name>
</gene>
<dbReference type="EMBL" id="CAICTM010000032">
    <property type="protein sequence ID" value="CAB9498173.1"/>
    <property type="molecule type" value="Genomic_DNA"/>
</dbReference>
<protein>
    <recommendedName>
        <fullName evidence="5">DUF305 domain-containing protein</fullName>
    </recommendedName>
</protein>
<keyword evidence="1" id="KW-0812">Transmembrane</keyword>
<sequence>MAQPQSSLLPASHQILFLAIVALLLAVARSEYDGPLCVSENKVFHVRVDLYSGELGYYAFEECGLENVNPTVAMEIGETYTFIQKHRSNYFHPIGFAYSPYGDEELKKEVTPSTSEGNPACIGNLTCAAPMYYLNDEYLGHYSNNPTLLQNVTVNISDNGLDVYEPLFFRSPAEWTSMGTFSMKMRFDDADIKKDMFIFCHIHEWMAGRIKFTKNGTVLNELDVPTLGFEFDYNTPLLSDFDKECGTFGLGDYQIPGHPHCPDQFVCDKDDPAIDPKMAQFGSCIDAMNCHMLVGMTTGIKAQDERALFVHQMIPHHQNAVNMAKALLKRDKLQCEDLTDQETPDCVLEGILYEIVNTQNLQIQAMYDYLDAMRMPEVDNCDVKLETVADDTQQQRQQPAQGSNARGLGYYYDYGNTVVVVLAASMVWMLLQR</sequence>
<keyword evidence="1" id="KW-1133">Transmembrane helix</keyword>
<feature type="chain" id="PRO_5040444278" description="DUF305 domain-containing protein" evidence="2">
    <location>
        <begin position="31"/>
        <end position="433"/>
    </location>
</feature>
<dbReference type="AlphaFoldDB" id="A0A9N8H142"/>
<evidence type="ECO:0000256" key="2">
    <source>
        <dbReference type="SAM" id="SignalP"/>
    </source>
</evidence>
<keyword evidence="2" id="KW-0732">Signal</keyword>
<evidence type="ECO:0000313" key="3">
    <source>
        <dbReference type="EMBL" id="CAB9498173.1"/>
    </source>
</evidence>
<reference evidence="3" key="1">
    <citation type="submission" date="2020-06" db="EMBL/GenBank/DDBJ databases">
        <authorList>
            <consortium name="Plant Systems Biology data submission"/>
        </authorList>
    </citation>
    <scope>NUCLEOTIDE SEQUENCE</scope>
    <source>
        <strain evidence="3">D6</strain>
    </source>
</reference>
<keyword evidence="4" id="KW-1185">Reference proteome</keyword>
<keyword evidence="1" id="KW-0472">Membrane</keyword>
<dbReference type="InterPro" id="IPR012347">
    <property type="entry name" value="Ferritin-like"/>
</dbReference>
<accession>A0A9N8H142</accession>
<dbReference type="PANTHER" id="PTHR36933">
    <property type="entry name" value="SLL0788 PROTEIN"/>
    <property type="match status" value="1"/>
</dbReference>
<dbReference type="Proteomes" id="UP001153069">
    <property type="component" value="Unassembled WGS sequence"/>
</dbReference>
<feature type="transmembrane region" description="Helical" evidence="1">
    <location>
        <begin position="411"/>
        <end position="431"/>
    </location>
</feature>
<evidence type="ECO:0000313" key="4">
    <source>
        <dbReference type="Proteomes" id="UP001153069"/>
    </source>
</evidence>
<comment type="caution">
    <text evidence="3">The sequence shown here is derived from an EMBL/GenBank/DDBJ whole genome shotgun (WGS) entry which is preliminary data.</text>
</comment>
<dbReference type="OrthoDB" id="734129at2759"/>
<proteinExistence type="predicted"/>
<dbReference type="Gene3D" id="1.20.1260.10">
    <property type="match status" value="1"/>
</dbReference>
<evidence type="ECO:0000256" key="1">
    <source>
        <dbReference type="SAM" id="Phobius"/>
    </source>
</evidence>
<dbReference type="PANTHER" id="PTHR36933:SF1">
    <property type="entry name" value="SLL0788 PROTEIN"/>
    <property type="match status" value="1"/>
</dbReference>
<name>A0A9N8H142_9STRA</name>
<evidence type="ECO:0008006" key="5">
    <source>
        <dbReference type="Google" id="ProtNLM"/>
    </source>
</evidence>